<proteinExistence type="predicted"/>
<dbReference type="Proteomes" id="UP000184510">
    <property type="component" value="Unassembled WGS sequence"/>
</dbReference>
<sequence>MIERNLHSCLPSSESEEEHDTMHTQQNKILIIFITFSLLTNNKRTVDSQAKDKLHPDGTQATLLGRACSFAEVISNQRKCFLVRTT</sequence>
<dbReference type="EMBL" id="FQYR01000002">
    <property type="protein sequence ID" value="SHI62276.1"/>
    <property type="molecule type" value="Genomic_DNA"/>
</dbReference>
<dbReference type="InParanoid" id="A0A1M6CMQ0"/>
<evidence type="ECO:0000256" key="1">
    <source>
        <dbReference type="SAM" id="MobiDB-lite"/>
    </source>
</evidence>
<accession>A0A1M6CMQ0</accession>
<protein>
    <submittedName>
        <fullName evidence="2">Uncharacterized protein</fullName>
    </submittedName>
</protein>
<feature type="region of interest" description="Disordered" evidence="1">
    <location>
        <begin position="1"/>
        <end position="21"/>
    </location>
</feature>
<dbReference type="AlphaFoldDB" id="A0A1M6CMQ0"/>
<evidence type="ECO:0000313" key="3">
    <source>
        <dbReference type="Proteomes" id="UP000184510"/>
    </source>
</evidence>
<gene>
    <name evidence="2" type="ORF">SAMN02745181_0519</name>
</gene>
<name>A0A1M6CMQ0_9BACT</name>
<keyword evidence="3" id="KW-1185">Reference proteome</keyword>
<evidence type="ECO:0000313" key="2">
    <source>
        <dbReference type="EMBL" id="SHI62276.1"/>
    </source>
</evidence>
<organism evidence="2 3">
    <name type="scientific">Rubritalea squalenifaciens DSM 18772</name>
    <dbReference type="NCBI Taxonomy" id="1123071"/>
    <lineage>
        <taxon>Bacteria</taxon>
        <taxon>Pseudomonadati</taxon>
        <taxon>Verrucomicrobiota</taxon>
        <taxon>Verrucomicrobiia</taxon>
        <taxon>Verrucomicrobiales</taxon>
        <taxon>Rubritaleaceae</taxon>
        <taxon>Rubritalea</taxon>
    </lineage>
</organism>
<reference evidence="2 3" key="1">
    <citation type="submission" date="2016-11" db="EMBL/GenBank/DDBJ databases">
        <authorList>
            <person name="Jaros S."/>
            <person name="Januszkiewicz K."/>
            <person name="Wedrychowicz H."/>
        </authorList>
    </citation>
    <scope>NUCLEOTIDE SEQUENCE [LARGE SCALE GENOMIC DNA]</scope>
    <source>
        <strain evidence="2 3">DSM 18772</strain>
    </source>
</reference>